<feature type="domain" description="ABC-type glycine betaine transport system substrate-binding" evidence="1">
    <location>
        <begin position="38"/>
        <end position="307"/>
    </location>
</feature>
<dbReference type="GO" id="GO:0022857">
    <property type="term" value="F:transmembrane transporter activity"/>
    <property type="evidence" value="ECO:0007669"/>
    <property type="project" value="InterPro"/>
</dbReference>
<gene>
    <name evidence="2" type="primary">yehZ</name>
    <name evidence="2" type="ordered locus">CLOST_0040</name>
</gene>
<keyword evidence="3" id="KW-1185">Reference proteome</keyword>
<dbReference type="AlphaFoldDB" id="E3PRB1"/>
<dbReference type="eggNOG" id="COG1732">
    <property type="taxonomic scope" value="Bacteria"/>
</dbReference>
<dbReference type="PROSITE" id="PS51257">
    <property type="entry name" value="PROKAR_LIPOPROTEIN"/>
    <property type="match status" value="1"/>
</dbReference>
<dbReference type="KEGG" id="cst:CLOST_0040"/>
<accession>E3PRB1</accession>
<dbReference type="CDD" id="cd13611">
    <property type="entry name" value="PBP2_YehZ"/>
    <property type="match status" value="1"/>
</dbReference>
<name>E3PRB1_ACESD</name>
<dbReference type="Proteomes" id="UP000007041">
    <property type="component" value="Chromosome"/>
</dbReference>
<dbReference type="InterPro" id="IPR007210">
    <property type="entry name" value="ABC_Gly_betaine_transp_sub-bd"/>
</dbReference>
<dbReference type="EMBL" id="FP565809">
    <property type="protein sequence ID" value="CBH20170.1"/>
    <property type="molecule type" value="Genomic_DNA"/>
</dbReference>
<dbReference type="Gene3D" id="3.40.190.10">
    <property type="entry name" value="Periplasmic binding protein-like II"/>
    <property type="match status" value="1"/>
</dbReference>
<dbReference type="HOGENOM" id="CLU_038355_1_0_9"/>
<dbReference type="Pfam" id="PF04069">
    <property type="entry name" value="OpuAC"/>
    <property type="match status" value="1"/>
</dbReference>
<evidence type="ECO:0000313" key="2">
    <source>
        <dbReference type="EMBL" id="CBH20170.1"/>
    </source>
</evidence>
<dbReference type="SUPFAM" id="SSF53850">
    <property type="entry name" value="Periplasmic binding protein-like II"/>
    <property type="match status" value="1"/>
</dbReference>
<dbReference type="STRING" id="1511.CLOST_0040"/>
<protein>
    <submittedName>
        <fullName evidence="2">Putative transporter subunit: periplasmic-binding component of ABC superfamily</fullName>
    </submittedName>
</protein>
<proteinExistence type="predicted"/>
<reference evidence="3" key="1">
    <citation type="journal article" date="2010" name="BMC Genomics">
        <title>Clostridium sticklandii, a specialist in amino acid degradation:revisiting its metabolism through its genome sequence.</title>
        <authorList>
            <person name="Fonknechten N."/>
            <person name="Chaussonnerie S."/>
            <person name="Tricot S."/>
            <person name="Lajus A."/>
            <person name="Andreesen J.R."/>
            <person name="Perchat N."/>
            <person name="Pelletier E."/>
            <person name="Gouyvenoux M."/>
            <person name="Barbe V."/>
            <person name="Salanoubat M."/>
            <person name="Le Paslier D."/>
            <person name="Weissenbach J."/>
            <person name="Cohen G.N."/>
            <person name="Kreimeyer A."/>
        </authorList>
    </citation>
    <scope>NUCLEOTIDE SEQUENCE [LARGE SCALE GENOMIC DNA]</scope>
    <source>
        <strain evidence="3">ATCC 12662 / DSM 519 / JCM 1433 / CCUG 9281 / NCIMB 10654 / HF</strain>
    </source>
</reference>
<evidence type="ECO:0000313" key="3">
    <source>
        <dbReference type="Proteomes" id="UP000007041"/>
    </source>
</evidence>
<evidence type="ECO:0000259" key="1">
    <source>
        <dbReference type="Pfam" id="PF04069"/>
    </source>
</evidence>
<organism evidence="2 3">
    <name type="scientific">Acetoanaerobium sticklandii (strain ATCC 12662 / DSM 519 / JCM 1433 / CCUG 9281 / NCIMB 10654 / HF)</name>
    <name type="common">Clostridium sticklandii</name>
    <dbReference type="NCBI Taxonomy" id="499177"/>
    <lineage>
        <taxon>Bacteria</taxon>
        <taxon>Bacillati</taxon>
        <taxon>Bacillota</taxon>
        <taxon>Clostridia</taxon>
        <taxon>Peptostreptococcales</taxon>
        <taxon>Filifactoraceae</taxon>
        <taxon>Acetoanaerobium</taxon>
    </lineage>
</organism>
<dbReference type="Gene3D" id="3.40.190.120">
    <property type="entry name" value="Osmoprotection protein (prox), domain 2"/>
    <property type="match status" value="1"/>
</dbReference>
<dbReference type="GO" id="GO:0043190">
    <property type="term" value="C:ATP-binding cassette (ABC) transporter complex"/>
    <property type="evidence" value="ECO:0007669"/>
    <property type="project" value="InterPro"/>
</dbReference>
<sequence length="313" mass="35429">MVRVNMFSKRLSMLFGLIMVVLLILSGCTSGTNESQNKIRVGSKDFTEQLILGQITLLALEDAGFEVEDKTNVAGSEQVRSALENDEIDVYWEYTGTGWLMHLQKDEVITNSQEAYEKVKSEDKEANDIVWLDYASLNNTYTIMMNKDDSEKLNIKSISDMANYVNENPGQLSFAADHEFTARPDGLPALEDEYGFAFDGDSLKVMDIGIVYRTLKDRQVDSGMGFATDGRIAAFDFVNLEDDMEFFPVYNAAATLRAETLEKHPELADVLNKITEKLDNETMIKMNYQVDIEEKEPKEVAKNWLEEEGLINK</sequence>